<organism evidence="1 2">
    <name type="scientific">Halogranum salarium B-1</name>
    <dbReference type="NCBI Taxonomy" id="1210908"/>
    <lineage>
        <taxon>Archaea</taxon>
        <taxon>Methanobacteriati</taxon>
        <taxon>Methanobacteriota</taxon>
        <taxon>Stenosarchaea group</taxon>
        <taxon>Halobacteria</taxon>
        <taxon>Halobacteriales</taxon>
        <taxon>Haloferacaceae</taxon>
    </lineage>
</organism>
<dbReference type="InterPro" id="IPR058819">
    <property type="entry name" value="UvrD_dom-like"/>
</dbReference>
<dbReference type="eggNOG" id="arCOG08967">
    <property type="taxonomic scope" value="Archaea"/>
</dbReference>
<dbReference type="PATRIC" id="fig|1210908.3.peg.3650"/>
<dbReference type="InterPro" id="IPR027417">
    <property type="entry name" value="P-loop_NTPase"/>
</dbReference>
<evidence type="ECO:0008006" key="3">
    <source>
        <dbReference type="Google" id="ProtNLM"/>
    </source>
</evidence>
<proteinExistence type="predicted"/>
<dbReference type="EMBL" id="ALJD01000009">
    <property type="protein sequence ID" value="EJN58424.1"/>
    <property type="molecule type" value="Genomic_DNA"/>
</dbReference>
<dbReference type="Pfam" id="PF26510">
    <property type="entry name" value="Halo_UvrD_like"/>
    <property type="match status" value="1"/>
</dbReference>
<name>J3JEJ8_9EURY</name>
<protein>
    <recommendedName>
        <fullName evidence="3">ATP-dependent helicase/nuclease subunit B</fullName>
    </recommendedName>
</protein>
<accession>J3JEJ8</accession>
<evidence type="ECO:0000313" key="1">
    <source>
        <dbReference type="EMBL" id="EJN58424.1"/>
    </source>
</evidence>
<evidence type="ECO:0000313" key="2">
    <source>
        <dbReference type="Proteomes" id="UP000007813"/>
    </source>
</evidence>
<dbReference type="SUPFAM" id="SSF52540">
    <property type="entry name" value="P-loop containing nucleoside triphosphate hydrolases"/>
    <property type="match status" value="1"/>
</dbReference>
<gene>
    <name evidence="1" type="ORF">HSB1_38410</name>
</gene>
<sequence>MTVHVDDVDELLGYAARSTHRTDLVVTPEQLHARNLKRRLSATSRPRSSLQFCDLSSVASDVLTEAGDSATALDRIDRIRTLETLLDERPDEFRHFEPLFGTRLSAHVSTIESARATVDAVTGYDPGRLDALDELVETTPPVSRRDARSLVEGAVATERLLASTTDAAVSDDAVLRAATTSIRETSGVAFEAAYPEAERLHLAGVSSVAATLRDFLLAVTEETAVDVRLFARAGTGPGIAGRLQERAVTPWHDRALPSVSLDVPVTEMVATTREQEARLAVALVTRLADSGISLSDILVVARDADGYERALCRAARQYRQPLSLWTQLSVTETRPYTLVESVCRLLDARDGPFPVETLCRPLFAEWADPDGETPSALPRRALDDARDRLGRQTRSLSEWRTRVAETTLPEQVERWLQSLLSWAAAQPLAPEPTDVRETFTPLLDAYRELVLPTHRERDDESLAETTESARALVRLERLVDDVAAKYEAWLDRGQTDRTWEAVQYLFETIATVKPGRREHANAGVVDVVDATDAWARTEPYVVVLGLVDGVWPLPPEGLFPVEVRDTLLGGSTTAARRLAPREGWTVAREFDHFADAVSTATDHLVCTRHEQSADGSNAYRSPFFDAIEVTRGAPTRVGQAATTRLLSHERTLPDPLAGLVGRESR</sequence>
<comment type="caution">
    <text evidence="1">The sequence shown here is derived from an EMBL/GenBank/DDBJ whole genome shotgun (WGS) entry which is preliminary data.</text>
</comment>
<dbReference type="Proteomes" id="UP000007813">
    <property type="component" value="Unassembled WGS sequence"/>
</dbReference>
<dbReference type="AlphaFoldDB" id="J3JEJ8"/>
<reference evidence="1 2" key="1">
    <citation type="journal article" date="2012" name="J. Bacteriol.">
        <title>Draft Genome Sequence of the Extremely Halophilic Archaeon Halogranum salarium B-1T.</title>
        <authorList>
            <person name="Kim K.K."/>
            <person name="Lee K.C."/>
            <person name="Lee J.S."/>
        </authorList>
    </citation>
    <scope>NUCLEOTIDE SEQUENCE [LARGE SCALE GENOMIC DNA]</scope>
    <source>
        <strain evidence="1 2">B-1</strain>
    </source>
</reference>